<protein>
    <recommendedName>
        <fullName evidence="5">1-deoxy-D-xylulose-5-phosphate reductoisomerase</fullName>
        <ecNumber evidence="5">1.1.1.267</ecNumber>
    </recommendedName>
</protein>
<keyword evidence="6" id="KW-0479">Metal-binding</keyword>
<evidence type="ECO:0000256" key="5">
    <source>
        <dbReference type="ARBA" id="ARBA00012366"/>
    </source>
</evidence>
<dbReference type="AlphaFoldDB" id="A0A382PQV1"/>
<sequence>MSDMTRVAILGATGSIGSSALSVIRLHPDRFKLVGLSAWHQAEALAALVGELSPHIAAVSMEHVDAFRAQCRGTGVDVTLLGGSAGLKAVAEYPRADTVVAGISGAAGLESIFAAVRAGKRILIANKEPLVMCGRLLRKEARRSGAGLLPIDSEHNAIFQCLPEALQQRVANGFGVGGT</sequence>
<evidence type="ECO:0000256" key="3">
    <source>
        <dbReference type="ARBA" id="ARBA00005094"/>
    </source>
</evidence>
<reference evidence="13" key="1">
    <citation type="submission" date="2018-05" db="EMBL/GenBank/DDBJ databases">
        <authorList>
            <person name="Lanie J.A."/>
            <person name="Ng W.-L."/>
            <person name="Kazmierczak K.M."/>
            <person name="Andrzejewski T.M."/>
            <person name="Davidsen T.M."/>
            <person name="Wayne K.J."/>
            <person name="Tettelin H."/>
            <person name="Glass J.I."/>
            <person name="Rusch D."/>
            <person name="Podicherti R."/>
            <person name="Tsui H.-C.T."/>
            <person name="Winkler M.E."/>
        </authorList>
    </citation>
    <scope>NUCLEOTIDE SEQUENCE</scope>
</reference>
<feature type="non-terminal residue" evidence="13">
    <location>
        <position position="179"/>
    </location>
</feature>
<evidence type="ECO:0000256" key="9">
    <source>
        <dbReference type="ARBA" id="ARBA00023211"/>
    </source>
</evidence>
<dbReference type="GO" id="GO:0030604">
    <property type="term" value="F:1-deoxy-D-xylulose-5-phosphate reductoisomerase activity"/>
    <property type="evidence" value="ECO:0007669"/>
    <property type="project" value="UniProtKB-EC"/>
</dbReference>
<evidence type="ECO:0000256" key="1">
    <source>
        <dbReference type="ARBA" id="ARBA00001936"/>
    </source>
</evidence>
<feature type="domain" description="1-deoxy-D-xylulose 5-phosphate reductoisomerase N-terminal" evidence="12">
    <location>
        <begin position="7"/>
        <end position="134"/>
    </location>
</feature>
<evidence type="ECO:0000256" key="11">
    <source>
        <dbReference type="ARBA" id="ARBA00048543"/>
    </source>
</evidence>
<accession>A0A382PQV1</accession>
<evidence type="ECO:0000256" key="8">
    <source>
        <dbReference type="ARBA" id="ARBA00023002"/>
    </source>
</evidence>
<evidence type="ECO:0000256" key="4">
    <source>
        <dbReference type="ARBA" id="ARBA00006825"/>
    </source>
</evidence>
<dbReference type="GO" id="GO:0070402">
    <property type="term" value="F:NADPH binding"/>
    <property type="evidence" value="ECO:0007669"/>
    <property type="project" value="InterPro"/>
</dbReference>
<evidence type="ECO:0000313" key="13">
    <source>
        <dbReference type="EMBL" id="SVC74372.1"/>
    </source>
</evidence>
<comment type="cofactor">
    <cofactor evidence="1">
        <name>Mn(2+)</name>
        <dbReference type="ChEBI" id="CHEBI:29035"/>
    </cofactor>
</comment>
<dbReference type="GO" id="GO:0030145">
    <property type="term" value="F:manganese ion binding"/>
    <property type="evidence" value="ECO:0007669"/>
    <property type="project" value="TreeGrafter"/>
</dbReference>
<comment type="similarity">
    <text evidence="4">Belongs to the DXR family.</text>
</comment>
<dbReference type="Pfam" id="PF02670">
    <property type="entry name" value="DXP_reductoisom"/>
    <property type="match status" value="1"/>
</dbReference>
<dbReference type="InterPro" id="IPR036291">
    <property type="entry name" value="NAD(P)-bd_dom_sf"/>
</dbReference>
<organism evidence="13">
    <name type="scientific">marine metagenome</name>
    <dbReference type="NCBI Taxonomy" id="408172"/>
    <lineage>
        <taxon>unclassified sequences</taxon>
        <taxon>metagenomes</taxon>
        <taxon>ecological metagenomes</taxon>
    </lineage>
</organism>
<dbReference type="FunFam" id="3.40.50.720:FF:000045">
    <property type="entry name" value="1-deoxy-D-xylulose 5-phosphate reductoisomerase"/>
    <property type="match status" value="1"/>
</dbReference>
<name>A0A382PQV1_9ZZZZ</name>
<dbReference type="EMBL" id="UINC01108345">
    <property type="protein sequence ID" value="SVC74372.1"/>
    <property type="molecule type" value="Genomic_DNA"/>
</dbReference>
<dbReference type="SUPFAM" id="SSF51735">
    <property type="entry name" value="NAD(P)-binding Rossmann-fold domains"/>
    <property type="match status" value="1"/>
</dbReference>
<dbReference type="Gene3D" id="3.40.50.720">
    <property type="entry name" value="NAD(P)-binding Rossmann-like Domain"/>
    <property type="match status" value="1"/>
</dbReference>
<evidence type="ECO:0000259" key="12">
    <source>
        <dbReference type="Pfam" id="PF02670"/>
    </source>
</evidence>
<proteinExistence type="inferred from homology"/>
<evidence type="ECO:0000256" key="10">
    <source>
        <dbReference type="ARBA" id="ARBA00023229"/>
    </source>
</evidence>
<dbReference type="GO" id="GO:0051484">
    <property type="term" value="P:isopentenyl diphosphate biosynthetic process, methylerythritol 4-phosphate pathway involved in terpenoid biosynthetic process"/>
    <property type="evidence" value="ECO:0007669"/>
    <property type="project" value="TreeGrafter"/>
</dbReference>
<comment type="cofactor">
    <cofactor evidence="2">
        <name>Mg(2+)</name>
        <dbReference type="ChEBI" id="CHEBI:18420"/>
    </cofactor>
</comment>
<comment type="pathway">
    <text evidence="3">Isoprenoid biosynthesis; isopentenyl diphosphate biosynthesis via DXP pathway; isopentenyl diphosphate from 1-deoxy-D-xylulose 5-phosphate: step 1/6.</text>
</comment>
<comment type="catalytic activity">
    <reaction evidence="11">
        <text>2-C-methyl-D-erythritol 4-phosphate + NADP(+) = 1-deoxy-D-xylulose 5-phosphate + NADPH + H(+)</text>
        <dbReference type="Rhea" id="RHEA:13717"/>
        <dbReference type="ChEBI" id="CHEBI:15378"/>
        <dbReference type="ChEBI" id="CHEBI:57783"/>
        <dbReference type="ChEBI" id="CHEBI:57792"/>
        <dbReference type="ChEBI" id="CHEBI:58262"/>
        <dbReference type="ChEBI" id="CHEBI:58349"/>
        <dbReference type="EC" id="1.1.1.267"/>
    </reaction>
    <physiologicalReaction direction="right-to-left" evidence="11">
        <dbReference type="Rhea" id="RHEA:13719"/>
    </physiologicalReaction>
</comment>
<evidence type="ECO:0000256" key="6">
    <source>
        <dbReference type="ARBA" id="ARBA00022723"/>
    </source>
</evidence>
<keyword evidence="7" id="KW-0521">NADP</keyword>
<dbReference type="InterPro" id="IPR003821">
    <property type="entry name" value="DXP_reductoisomerase"/>
</dbReference>
<dbReference type="InterPro" id="IPR013512">
    <property type="entry name" value="DXP_reductoisomerase_N"/>
</dbReference>
<evidence type="ECO:0000256" key="7">
    <source>
        <dbReference type="ARBA" id="ARBA00022857"/>
    </source>
</evidence>
<dbReference type="PANTHER" id="PTHR30525:SF0">
    <property type="entry name" value="1-DEOXY-D-XYLULOSE 5-PHOSPHATE REDUCTOISOMERASE, CHLOROPLASTIC"/>
    <property type="match status" value="1"/>
</dbReference>
<keyword evidence="9" id="KW-0464">Manganese</keyword>
<evidence type="ECO:0000256" key="2">
    <source>
        <dbReference type="ARBA" id="ARBA00001946"/>
    </source>
</evidence>
<dbReference type="PANTHER" id="PTHR30525">
    <property type="entry name" value="1-DEOXY-D-XYLULOSE 5-PHOSPHATE REDUCTOISOMERASE"/>
    <property type="match status" value="1"/>
</dbReference>
<keyword evidence="8" id="KW-0560">Oxidoreductase</keyword>
<dbReference type="EC" id="1.1.1.267" evidence="5"/>
<keyword evidence="10" id="KW-0414">Isoprene biosynthesis</keyword>
<gene>
    <name evidence="13" type="ORF">METZ01_LOCUS327226</name>
</gene>